<sequence length="122" mass="14528">MPYVSPTKYLKKKELLNSKRFYRLLSAQTNFIDPDTTMLFYVGMAMLITDELRKHNFVRLPILGDFCLVEQKPRVAWLGKLQAVIGTREVLKFYPNYHLRRYFNKRQGFPRYGEILPPKPIE</sequence>
<name>A0A1G2HRY9_9BACT</name>
<comment type="caution">
    <text evidence="1">The sequence shown here is derived from an EMBL/GenBank/DDBJ whole genome shotgun (WGS) entry which is preliminary data.</text>
</comment>
<dbReference type="EMBL" id="MHOP01000026">
    <property type="protein sequence ID" value="OGZ65185.1"/>
    <property type="molecule type" value="Genomic_DNA"/>
</dbReference>
<dbReference type="AlphaFoldDB" id="A0A1G2HRY9"/>
<proteinExistence type="predicted"/>
<reference evidence="1 2" key="1">
    <citation type="journal article" date="2016" name="Nat. Commun.">
        <title>Thousands of microbial genomes shed light on interconnected biogeochemical processes in an aquifer system.</title>
        <authorList>
            <person name="Anantharaman K."/>
            <person name="Brown C.T."/>
            <person name="Hug L.A."/>
            <person name="Sharon I."/>
            <person name="Castelle C.J."/>
            <person name="Probst A.J."/>
            <person name="Thomas B.C."/>
            <person name="Singh A."/>
            <person name="Wilkins M.J."/>
            <person name="Karaoz U."/>
            <person name="Brodie E.L."/>
            <person name="Williams K.H."/>
            <person name="Hubbard S.S."/>
            <person name="Banfield J.F."/>
        </authorList>
    </citation>
    <scope>NUCLEOTIDE SEQUENCE [LARGE SCALE GENOMIC DNA]</scope>
</reference>
<gene>
    <name evidence="1" type="ORF">A2822_01085</name>
</gene>
<protein>
    <submittedName>
        <fullName evidence="1">Uncharacterized protein</fullName>
    </submittedName>
</protein>
<accession>A0A1G2HRY9</accession>
<evidence type="ECO:0000313" key="2">
    <source>
        <dbReference type="Proteomes" id="UP000178774"/>
    </source>
</evidence>
<organism evidence="1 2">
    <name type="scientific">Candidatus Staskawiczbacteria bacterium RIFCSPHIGHO2_01_FULL_41_41</name>
    <dbReference type="NCBI Taxonomy" id="1802203"/>
    <lineage>
        <taxon>Bacteria</taxon>
        <taxon>Candidatus Staskawicziibacteriota</taxon>
    </lineage>
</organism>
<evidence type="ECO:0000313" key="1">
    <source>
        <dbReference type="EMBL" id="OGZ65185.1"/>
    </source>
</evidence>
<dbReference type="Proteomes" id="UP000178774">
    <property type="component" value="Unassembled WGS sequence"/>
</dbReference>